<proteinExistence type="predicted"/>
<reference evidence="2 3" key="2">
    <citation type="journal article" date="2009" name="PLoS ONE">
        <title>An integrated genetic and cytogenetic map of the cucumber genome.</title>
        <authorList>
            <person name="Ren Y."/>
            <person name="Zhang Z."/>
            <person name="Liu J."/>
            <person name="Staub J.E."/>
            <person name="Han Y."/>
            <person name="Cheng Z."/>
            <person name="Li X."/>
            <person name="Lu J."/>
            <person name="Miao H."/>
            <person name="Kang H."/>
            <person name="Xie B."/>
            <person name="Gu X."/>
            <person name="Wang X."/>
            <person name="Du Y."/>
            <person name="Jin W."/>
            <person name="Huang S."/>
        </authorList>
    </citation>
    <scope>NUCLEOTIDE SEQUENCE [LARGE SCALE GENOMIC DNA]</scope>
    <source>
        <strain evidence="3">cv. 9930</strain>
    </source>
</reference>
<evidence type="ECO:0000313" key="3">
    <source>
        <dbReference type="Proteomes" id="UP000029981"/>
    </source>
</evidence>
<keyword evidence="3" id="KW-1185">Reference proteome</keyword>
<accession>A0A0A0LHF2</accession>
<gene>
    <name evidence="2" type="ORF">Csa_2G070260</name>
</gene>
<reference evidence="2 3" key="4">
    <citation type="journal article" date="2011" name="BMC Genomics">
        <title>RNA-Seq improves annotation of protein-coding genes in the cucumber genome.</title>
        <authorList>
            <person name="Li Z."/>
            <person name="Zhang Z."/>
            <person name="Yan P."/>
            <person name="Huang S."/>
            <person name="Fei Z."/>
            <person name="Lin K."/>
        </authorList>
    </citation>
    <scope>NUCLEOTIDE SEQUENCE [LARGE SCALE GENOMIC DNA]</scope>
    <source>
        <strain evidence="3">cv. 9930</strain>
    </source>
</reference>
<evidence type="ECO:0000256" key="1">
    <source>
        <dbReference type="SAM" id="Phobius"/>
    </source>
</evidence>
<feature type="transmembrane region" description="Helical" evidence="1">
    <location>
        <begin position="15"/>
        <end position="34"/>
    </location>
</feature>
<keyword evidence="1" id="KW-1133">Transmembrane helix</keyword>
<sequence>MFLNKVIPKLEVGCLYNSATNTAAWLLVRAYTFLFRTKREGNKRINISIYKFSALFLFGFPFSNYFLYRFLVLLLLEVELNK</sequence>
<keyword evidence="1" id="KW-0812">Transmembrane</keyword>
<evidence type="ECO:0000313" key="2">
    <source>
        <dbReference type="EMBL" id="KGN61208.1"/>
    </source>
</evidence>
<organism evidence="2 3">
    <name type="scientific">Cucumis sativus</name>
    <name type="common">Cucumber</name>
    <dbReference type="NCBI Taxonomy" id="3659"/>
    <lineage>
        <taxon>Eukaryota</taxon>
        <taxon>Viridiplantae</taxon>
        <taxon>Streptophyta</taxon>
        <taxon>Embryophyta</taxon>
        <taxon>Tracheophyta</taxon>
        <taxon>Spermatophyta</taxon>
        <taxon>Magnoliopsida</taxon>
        <taxon>eudicotyledons</taxon>
        <taxon>Gunneridae</taxon>
        <taxon>Pentapetalae</taxon>
        <taxon>rosids</taxon>
        <taxon>fabids</taxon>
        <taxon>Cucurbitales</taxon>
        <taxon>Cucurbitaceae</taxon>
        <taxon>Benincaseae</taxon>
        <taxon>Cucumis</taxon>
    </lineage>
</organism>
<protein>
    <submittedName>
        <fullName evidence="2">Uncharacterized protein</fullName>
    </submittedName>
</protein>
<dbReference type="AlphaFoldDB" id="A0A0A0LHF2"/>
<reference evidence="2 3" key="1">
    <citation type="journal article" date="2009" name="Nat. Genet.">
        <title>The genome of the cucumber, Cucumis sativus L.</title>
        <authorList>
            <person name="Huang S."/>
            <person name="Li R."/>
            <person name="Zhang Z."/>
            <person name="Li L."/>
            <person name="Gu X."/>
            <person name="Fan W."/>
            <person name="Lucas W.J."/>
            <person name="Wang X."/>
            <person name="Xie B."/>
            <person name="Ni P."/>
            <person name="Ren Y."/>
            <person name="Zhu H."/>
            <person name="Li J."/>
            <person name="Lin K."/>
            <person name="Jin W."/>
            <person name="Fei Z."/>
            <person name="Li G."/>
            <person name="Staub J."/>
            <person name="Kilian A."/>
            <person name="van der Vossen E.A."/>
            <person name="Wu Y."/>
            <person name="Guo J."/>
            <person name="He J."/>
            <person name="Jia Z."/>
            <person name="Ren Y."/>
            <person name="Tian G."/>
            <person name="Lu Y."/>
            <person name="Ruan J."/>
            <person name="Qian W."/>
            <person name="Wang M."/>
            <person name="Huang Q."/>
            <person name="Li B."/>
            <person name="Xuan Z."/>
            <person name="Cao J."/>
            <person name="Asan"/>
            <person name="Wu Z."/>
            <person name="Zhang J."/>
            <person name="Cai Q."/>
            <person name="Bai Y."/>
            <person name="Zhao B."/>
            <person name="Han Y."/>
            <person name="Li Y."/>
            <person name="Li X."/>
            <person name="Wang S."/>
            <person name="Shi Q."/>
            <person name="Liu S."/>
            <person name="Cho W.K."/>
            <person name="Kim J.Y."/>
            <person name="Xu Y."/>
            <person name="Heller-Uszynska K."/>
            <person name="Miao H."/>
            <person name="Cheng Z."/>
            <person name="Zhang S."/>
            <person name="Wu J."/>
            <person name="Yang Y."/>
            <person name="Kang H."/>
            <person name="Li M."/>
            <person name="Liang H."/>
            <person name="Ren X."/>
            <person name="Shi Z."/>
            <person name="Wen M."/>
            <person name="Jian M."/>
            <person name="Yang H."/>
            <person name="Zhang G."/>
            <person name="Yang Z."/>
            <person name="Chen R."/>
            <person name="Liu S."/>
            <person name="Li J."/>
            <person name="Ma L."/>
            <person name="Liu H."/>
            <person name="Zhou Y."/>
            <person name="Zhao J."/>
            <person name="Fang X."/>
            <person name="Li G."/>
            <person name="Fang L."/>
            <person name="Li Y."/>
            <person name="Liu D."/>
            <person name="Zheng H."/>
            <person name="Zhang Y."/>
            <person name="Qin N."/>
            <person name="Li Z."/>
            <person name="Yang G."/>
            <person name="Yang S."/>
            <person name="Bolund L."/>
            <person name="Kristiansen K."/>
            <person name="Zheng H."/>
            <person name="Li S."/>
            <person name="Zhang X."/>
            <person name="Yang H."/>
            <person name="Wang J."/>
            <person name="Sun R."/>
            <person name="Zhang B."/>
            <person name="Jiang S."/>
            <person name="Wang J."/>
            <person name="Du Y."/>
            <person name="Li S."/>
        </authorList>
    </citation>
    <scope>NUCLEOTIDE SEQUENCE [LARGE SCALE GENOMIC DNA]</scope>
    <source>
        <strain evidence="3">cv. 9930</strain>
    </source>
</reference>
<keyword evidence="1" id="KW-0472">Membrane</keyword>
<dbReference type="Gramene" id="KGN61208">
    <property type="protein sequence ID" value="KGN61208"/>
    <property type="gene ID" value="Csa_2G070260"/>
</dbReference>
<dbReference type="EMBL" id="CM002923">
    <property type="protein sequence ID" value="KGN61208.1"/>
    <property type="molecule type" value="Genomic_DNA"/>
</dbReference>
<reference evidence="2 3" key="3">
    <citation type="journal article" date="2010" name="BMC Genomics">
        <title>Transcriptome sequencing and comparative analysis of cucumber flowers with different sex types.</title>
        <authorList>
            <person name="Guo S."/>
            <person name="Zheng Y."/>
            <person name="Joung J.G."/>
            <person name="Liu S."/>
            <person name="Zhang Z."/>
            <person name="Crasta O.R."/>
            <person name="Sobral B.W."/>
            <person name="Xu Y."/>
            <person name="Huang S."/>
            <person name="Fei Z."/>
        </authorList>
    </citation>
    <scope>NUCLEOTIDE SEQUENCE [LARGE SCALE GENOMIC DNA]</scope>
    <source>
        <strain evidence="3">cv. 9930</strain>
    </source>
</reference>
<dbReference type="Proteomes" id="UP000029981">
    <property type="component" value="Chromosome 2"/>
</dbReference>
<name>A0A0A0LHF2_CUCSA</name>
<feature type="transmembrane region" description="Helical" evidence="1">
    <location>
        <begin position="55"/>
        <end position="76"/>
    </location>
</feature>